<keyword evidence="2" id="KW-1185">Reference proteome</keyword>
<evidence type="ECO:0000313" key="2">
    <source>
        <dbReference type="Proteomes" id="UP001628220"/>
    </source>
</evidence>
<gene>
    <name evidence="1" type="ORF">Tsumi_08580</name>
</gene>
<reference evidence="1 2" key="1">
    <citation type="journal article" date="2025" name="Int. J. Syst. Evol. Microbiol.">
        <title>Desulfovibrio falkowii sp. nov., Porphyromonas miyakawae sp. nov., Mediterraneibacter flintii sp. nov. and Owariibacterium komagatae gen. nov., sp. nov., isolated from human faeces.</title>
        <authorList>
            <person name="Hamaguchi T."/>
            <person name="Ohara M."/>
            <person name="Hisatomi A."/>
            <person name="Sekiguchi K."/>
            <person name="Takeda J.I."/>
            <person name="Ueyama J."/>
            <person name="Ito M."/>
            <person name="Nishiwaki H."/>
            <person name="Ogi T."/>
            <person name="Hirayama M."/>
            <person name="Ohkuma M."/>
            <person name="Sakamoto M."/>
            <person name="Ohno K."/>
        </authorList>
    </citation>
    <scope>NUCLEOTIDE SEQUENCE [LARGE SCALE GENOMIC DNA]</scope>
    <source>
        <strain evidence="1 2">13CB11C</strain>
    </source>
</reference>
<comment type="caution">
    <text evidence="1">The sequence shown here is derived from an EMBL/GenBank/DDBJ whole genome shotgun (WGS) entry which is preliminary data.</text>
</comment>
<dbReference type="EMBL" id="BAAFSF010000001">
    <property type="protein sequence ID" value="GAB1251754.1"/>
    <property type="molecule type" value="Genomic_DNA"/>
</dbReference>
<evidence type="ECO:0000313" key="1">
    <source>
        <dbReference type="EMBL" id="GAB1251754.1"/>
    </source>
</evidence>
<organism evidence="1 2">
    <name type="scientific">Porphyromonas miyakawae</name>
    <dbReference type="NCBI Taxonomy" id="3137470"/>
    <lineage>
        <taxon>Bacteria</taxon>
        <taxon>Pseudomonadati</taxon>
        <taxon>Bacteroidota</taxon>
        <taxon>Bacteroidia</taxon>
        <taxon>Bacteroidales</taxon>
        <taxon>Porphyromonadaceae</taxon>
        <taxon>Porphyromonas</taxon>
    </lineage>
</organism>
<protein>
    <submittedName>
        <fullName evidence="1">Uncharacterized protein</fullName>
    </submittedName>
</protein>
<name>A0ABQ0E1Z8_9PORP</name>
<proteinExistence type="predicted"/>
<dbReference type="Proteomes" id="UP001628220">
    <property type="component" value="Unassembled WGS sequence"/>
</dbReference>
<sequence>MKRDKKPQSLKEQLRLSFHTVTDMVGRDIEKRRQAFTAAEHFSVENNSFKHRGTHTYIKNVKRHINLSLGSNDGYKSTLLP</sequence>
<dbReference type="RefSeq" id="WP_411915556.1">
    <property type="nucleotide sequence ID" value="NZ_BAAFSF010000001.1"/>
</dbReference>
<accession>A0ABQ0E1Z8</accession>